<dbReference type="Proteomes" id="UP000001739">
    <property type="component" value="Chromosome 2"/>
</dbReference>
<dbReference type="Pfam" id="PF06742">
    <property type="entry name" value="DUF1214"/>
    <property type="match status" value="1"/>
</dbReference>
<name>B2T970_PARPJ</name>
<organism evidence="3 4">
    <name type="scientific">Paraburkholderia phytofirmans (strain DSM 17436 / LMG 22146 / PsJN)</name>
    <name type="common">Burkholderia phytofirmans</name>
    <dbReference type="NCBI Taxonomy" id="398527"/>
    <lineage>
        <taxon>Bacteria</taxon>
        <taxon>Pseudomonadati</taxon>
        <taxon>Pseudomonadota</taxon>
        <taxon>Betaproteobacteria</taxon>
        <taxon>Burkholderiales</taxon>
        <taxon>Burkholderiaceae</taxon>
        <taxon>Paraburkholderia</taxon>
    </lineage>
</organism>
<proteinExistence type="predicted"/>
<dbReference type="AlphaFoldDB" id="B2T970"/>
<dbReference type="STRING" id="398527.Bphyt_6674"/>
<dbReference type="SUPFAM" id="SSF160935">
    <property type="entry name" value="VPA0735-like"/>
    <property type="match status" value="1"/>
</dbReference>
<protein>
    <submittedName>
        <fullName evidence="3">Soluble lytic murein transglycosylase</fullName>
    </submittedName>
</protein>
<dbReference type="eggNOG" id="COG5361">
    <property type="taxonomic scope" value="Bacteria"/>
</dbReference>
<dbReference type="Gene3D" id="2.60.120.600">
    <property type="entry name" value="Domain of unknown function DUF1214, C-terminal domain"/>
    <property type="match status" value="1"/>
</dbReference>
<dbReference type="PANTHER" id="PTHR36509:SF3">
    <property type="entry name" value="SIGNAL PEPTIDE PROTEIN"/>
    <property type="match status" value="1"/>
</dbReference>
<evidence type="ECO:0000313" key="3">
    <source>
        <dbReference type="EMBL" id="ACD20972.1"/>
    </source>
</evidence>
<accession>B2T970</accession>
<evidence type="ECO:0000259" key="1">
    <source>
        <dbReference type="Pfam" id="PF06742"/>
    </source>
</evidence>
<dbReference type="KEGG" id="bpy:Bphyt_6674"/>
<feature type="domain" description="DUF1214" evidence="1">
    <location>
        <begin position="232"/>
        <end position="325"/>
    </location>
</feature>
<dbReference type="InterPro" id="IPR037049">
    <property type="entry name" value="DUF1214_C_sf"/>
</dbReference>
<dbReference type="HOGENOM" id="CLU_057994_1_0_4"/>
<evidence type="ECO:0000259" key="2">
    <source>
        <dbReference type="Pfam" id="PF06863"/>
    </source>
</evidence>
<gene>
    <name evidence="3" type="ordered locus">Bphyt_6674</name>
</gene>
<dbReference type="EMBL" id="CP001053">
    <property type="protein sequence ID" value="ACD20972.1"/>
    <property type="molecule type" value="Genomic_DNA"/>
</dbReference>
<dbReference type="InterPro" id="IPR010679">
    <property type="entry name" value="DUF1254"/>
</dbReference>
<feature type="domain" description="DUF1254" evidence="2">
    <location>
        <begin position="48"/>
        <end position="155"/>
    </location>
</feature>
<reference evidence="3 4" key="1">
    <citation type="journal article" date="2011" name="J. Bacteriol.">
        <title>Complete genome sequence of the plant growth-promoting endophyte Burkholderia phytofirmans strain PsJN.</title>
        <authorList>
            <person name="Weilharter A."/>
            <person name="Mitter B."/>
            <person name="Shin M.V."/>
            <person name="Chain P.S."/>
            <person name="Nowak J."/>
            <person name="Sessitsch A."/>
        </authorList>
    </citation>
    <scope>NUCLEOTIDE SEQUENCE [LARGE SCALE GENOMIC DNA]</scope>
    <source>
        <strain evidence="4">DSM 17436 / LMG 22146 / PsJN</strain>
    </source>
</reference>
<evidence type="ECO:0000313" key="4">
    <source>
        <dbReference type="Proteomes" id="UP000001739"/>
    </source>
</evidence>
<sequence length="339" mass="38226">MYVWLDLCTGNGRGIRAAGQTHVTDQNFARAMTDLAMQKEVEQGANNAWHHHRKTMALSEQPAPLMNRDTVYSFAVLDGGGDVAITLPPNDGRYMSLQIVNHDHVTYKVFYGPGRYVIPANKTTDFFYANVRMQINDKDPEDVRKVNQYQDELKIEYLNGYQPKPFKVTNWNMKDFEKVRSHYVAEAQKEGIRDTMGTEAHPVSLDARNRGVSIATGLLPDKDAVYLTAKHVVTMGKTYKATYQVPEQVDPKLGFYSVTVYGDDQYLKTDKGSTISNTEIKLNPDGKTFDIYFVPESEFGKGGHANELIIPTAPFWTCMRIYMPGASVVNGKYKLPKLS</sequence>
<dbReference type="InterPro" id="IPR010621">
    <property type="entry name" value="DUF1214"/>
</dbReference>
<dbReference type="Pfam" id="PF06863">
    <property type="entry name" value="DUF1254"/>
    <property type="match status" value="1"/>
</dbReference>
<dbReference type="PANTHER" id="PTHR36509">
    <property type="entry name" value="BLL3101 PROTEIN"/>
    <property type="match status" value="1"/>
</dbReference>